<comment type="caution">
    <text evidence="2">The sequence shown here is derived from an EMBL/GenBank/DDBJ whole genome shotgun (WGS) entry which is preliminary data.</text>
</comment>
<accession>A0A9P4YMK5</accession>
<proteinExistence type="predicted"/>
<organism evidence="2 3">
    <name type="scientific">Trichophyton interdigitale</name>
    <dbReference type="NCBI Taxonomy" id="101480"/>
    <lineage>
        <taxon>Eukaryota</taxon>
        <taxon>Fungi</taxon>
        <taxon>Dikarya</taxon>
        <taxon>Ascomycota</taxon>
        <taxon>Pezizomycotina</taxon>
        <taxon>Eurotiomycetes</taxon>
        <taxon>Eurotiomycetidae</taxon>
        <taxon>Onygenales</taxon>
        <taxon>Arthrodermataceae</taxon>
        <taxon>Trichophyton</taxon>
    </lineage>
</organism>
<name>A0A9P4YMK5_9EURO</name>
<dbReference type="Proteomes" id="UP000749309">
    <property type="component" value="Unassembled WGS sequence"/>
</dbReference>
<reference evidence="2" key="1">
    <citation type="submission" date="2020-03" db="EMBL/GenBank/DDBJ databases">
        <title>Whole Genome Sequence of Trichophyton interdigitale from India.</title>
        <authorList>
            <person name="Kumar P."/>
        </authorList>
    </citation>
    <scope>NUCLEOTIDE SEQUENCE</scope>
    <source>
        <strain evidence="2">UCMS-IGIB-CI14</strain>
    </source>
</reference>
<dbReference type="AlphaFoldDB" id="A0A9P4YMK5"/>
<keyword evidence="1" id="KW-0732">Signal</keyword>
<gene>
    <name evidence="2" type="ORF">GY632_0987</name>
</gene>
<evidence type="ECO:0000256" key="1">
    <source>
        <dbReference type="SAM" id="SignalP"/>
    </source>
</evidence>
<feature type="chain" id="PRO_5040372678" description="Extracellular membrane protein CFEM domain-containing protein" evidence="1">
    <location>
        <begin position="20"/>
        <end position="392"/>
    </location>
</feature>
<sequence length="392" mass="41238">MKAAYFILPLFAALTSARAVEQAARAEVDCADLLTTCLSTVASTGQSNGQCADYETNHLIEKCGDQSLRQSAILAREASAPAPAPPTKPPKGVPELHVFAASIRGAVETHAHGKVDADGLARELHNALASGKCSLGVALSIILKFCGKGGAGINVEGLFNAIFTIIFKLTGQFNGLLLQGAPSVGGIAKIILGILGGVTHAGLNIADFIAKIITMFSHGRFDLATLLNTVINFLNTAGVHPRAIGEVSNELMLLSERTSVAARDEMVHARSLLDIPKLIAEIVTCFKPGQKPDWPRLSGLILQVIKELVVGIGKFFIPGLGAIAGRDEDDGEIVGRGIAVARGIKGGLKIGAGADWPAFAQEVIDLIMHFSIGKLIKVVISFFTNLFKPKRA</sequence>
<feature type="signal peptide" evidence="1">
    <location>
        <begin position="1"/>
        <end position="19"/>
    </location>
</feature>
<evidence type="ECO:0000313" key="3">
    <source>
        <dbReference type="Proteomes" id="UP000749309"/>
    </source>
</evidence>
<evidence type="ECO:0000313" key="2">
    <source>
        <dbReference type="EMBL" id="KAF3900024.1"/>
    </source>
</evidence>
<dbReference type="EMBL" id="JAAQVJ010000018">
    <property type="protein sequence ID" value="KAF3900024.1"/>
    <property type="molecule type" value="Genomic_DNA"/>
</dbReference>
<protein>
    <recommendedName>
        <fullName evidence="4">Extracellular membrane protein CFEM domain-containing protein</fullName>
    </recommendedName>
</protein>
<evidence type="ECO:0008006" key="4">
    <source>
        <dbReference type="Google" id="ProtNLM"/>
    </source>
</evidence>